<feature type="transmembrane region" description="Helical" evidence="7">
    <location>
        <begin position="84"/>
        <end position="106"/>
    </location>
</feature>
<feature type="domain" description="ABC transmembrane type-1" evidence="8">
    <location>
        <begin position="80"/>
        <end position="298"/>
    </location>
</feature>
<evidence type="ECO:0000259" key="8">
    <source>
        <dbReference type="PROSITE" id="PS50928"/>
    </source>
</evidence>
<gene>
    <name evidence="9" type="ORF">HMPREF9473_02475</name>
</gene>
<dbReference type="InterPro" id="IPR000515">
    <property type="entry name" value="MetI-like"/>
</dbReference>
<keyword evidence="4 7" id="KW-0812">Transmembrane</keyword>
<dbReference type="SUPFAM" id="SSF161098">
    <property type="entry name" value="MetI-like"/>
    <property type="match status" value="1"/>
</dbReference>
<dbReference type="EMBL" id="ADLN01000055">
    <property type="protein sequence ID" value="EHI59509.1"/>
    <property type="molecule type" value="Genomic_DNA"/>
</dbReference>
<dbReference type="Proteomes" id="UP000005384">
    <property type="component" value="Unassembled WGS sequence"/>
</dbReference>
<comment type="subcellular location">
    <subcellularLocation>
        <location evidence="1 7">Cell membrane</location>
        <topology evidence="1 7">Multi-pass membrane protein</topology>
    </subcellularLocation>
</comment>
<evidence type="ECO:0000256" key="5">
    <source>
        <dbReference type="ARBA" id="ARBA00022989"/>
    </source>
</evidence>
<keyword evidence="6 7" id="KW-0472">Membrane</keyword>
<dbReference type="Pfam" id="PF00528">
    <property type="entry name" value="BPD_transp_1"/>
    <property type="match status" value="1"/>
</dbReference>
<dbReference type="OrthoDB" id="1936922at2"/>
<evidence type="ECO:0000256" key="3">
    <source>
        <dbReference type="ARBA" id="ARBA00022475"/>
    </source>
</evidence>
<evidence type="ECO:0000313" key="9">
    <source>
        <dbReference type="EMBL" id="EHI59509.1"/>
    </source>
</evidence>
<dbReference type="PANTHER" id="PTHR43227">
    <property type="entry name" value="BLL4140 PROTEIN"/>
    <property type="match status" value="1"/>
</dbReference>
<keyword evidence="5 7" id="KW-1133">Transmembrane helix</keyword>
<keyword evidence="3" id="KW-1003">Cell membrane</keyword>
<dbReference type="AlphaFoldDB" id="G5IG47"/>
<evidence type="ECO:0000256" key="6">
    <source>
        <dbReference type="ARBA" id="ARBA00023136"/>
    </source>
</evidence>
<dbReference type="HOGENOM" id="CLU_016047_0_2_9"/>
<evidence type="ECO:0000256" key="1">
    <source>
        <dbReference type="ARBA" id="ARBA00004651"/>
    </source>
</evidence>
<dbReference type="InterPro" id="IPR050809">
    <property type="entry name" value="UgpAE/MalFG_permease"/>
</dbReference>
<dbReference type="InterPro" id="IPR035906">
    <property type="entry name" value="MetI-like_sf"/>
</dbReference>
<dbReference type="GO" id="GO:0005886">
    <property type="term" value="C:plasma membrane"/>
    <property type="evidence" value="ECO:0007669"/>
    <property type="project" value="UniProtKB-SubCell"/>
</dbReference>
<comment type="caution">
    <text evidence="9">The sequence shown here is derived from an EMBL/GenBank/DDBJ whole genome shotgun (WGS) entry which is preliminary data.</text>
</comment>
<evidence type="ECO:0000313" key="10">
    <source>
        <dbReference type="Proteomes" id="UP000005384"/>
    </source>
</evidence>
<feature type="transmembrane region" description="Helical" evidence="7">
    <location>
        <begin position="214"/>
        <end position="238"/>
    </location>
</feature>
<dbReference type="RefSeq" id="WP_006780454.1">
    <property type="nucleotide sequence ID" value="NZ_CP040506.1"/>
</dbReference>
<dbReference type="CDD" id="cd06261">
    <property type="entry name" value="TM_PBP2"/>
    <property type="match status" value="1"/>
</dbReference>
<evidence type="ECO:0000256" key="2">
    <source>
        <dbReference type="ARBA" id="ARBA00022448"/>
    </source>
</evidence>
<sequence length="310" mass="34842">MKAAKKRISTKRHQQIVLNAWCWAFLSVTLIFYVAFMGWPIISSIYYSFLDWSGLTANAKYVGLDNYRKLFQDKLFWNAFQNSFRYTVILVPLQLAVSLFLAYMLNNAKLKGKNLYRAIWFLPVITTSAVVGIIMVFIWSENGPINSMMTFFQLFRNPINFLGNSRYAMGTVIAISIWKDSGIYMIYWLAGLQSVPTDLYEAAALDGAGRGKTFYYVVLPMIAPTAGIIAILCTLNSLKVFDIVQTMTGGGPYYATDVIGTFVYRTAFSSTIGMPRIGYASAATILFGVVVIVMGLVLNWVKSFLQKKRG</sequence>
<keyword evidence="2 7" id="KW-0813">Transport</keyword>
<evidence type="ECO:0000256" key="4">
    <source>
        <dbReference type="ARBA" id="ARBA00022692"/>
    </source>
</evidence>
<protein>
    <recommendedName>
        <fullName evidence="8">ABC transmembrane type-1 domain-containing protein</fullName>
    </recommendedName>
</protein>
<feature type="transmembrane region" description="Helical" evidence="7">
    <location>
        <begin position="118"/>
        <end position="139"/>
    </location>
</feature>
<feature type="transmembrane region" description="Helical" evidence="7">
    <location>
        <begin position="277"/>
        <end position="301"/>
    </location>
</feature>
<accession>G5IG47</accession>
<dbReference type="PANTHER" id="PTHR43227:SF11">
    <property type="entry name" value="BLL4140 PROTEIN"/>
    <property type="match status" value="1"/>
</dbReference>
<evidence type="ECO:0000256" key="7">
    <source>
        <dbReference type="RuleBase" id="RU363032"/>
    </source>
</evidence>
<name>G5IG47_9FIRM</name>
<keyword evidence="10" id="KW-1185">Reference proteome</keyword>
<comment type="similarity">
    <text evidence="7">Belongs to the binding-protein-dependent transport system permease family.</text>
</comment>
<dbReference type="GO" id="GO:0055085">
    <property type="term" value="P:transmembrane transport"/>
    <property type="evidence" value="ECO:0007669"/>
    <property type="project" value="InterPro"/>
</dbReference>
<organism evidence="9 10">
    <name type="scientific">Hungatella hathewayi WAL-18680</name>
    <dbReference type="NCBI Taxonomy" id="742737"/>
    <lineage>
        <taxon>Bacteria</taxon>
        <taxon>Bacillati</taxon>
        <taxon>Bacillota</taxon>
        <taxon>Clostridia</taxon>
        <taxon>Lachnospirales</taxon>
        <taxon>Lachnospiraceae</taxon>
        <taxon>Hungatella</taxon>
    </lineage>
</organism>
<dbReference type="PROSITE" id="PS50928">
    <property type="entry name" value="ABC_TM1"/>
    <property type="match status" value="1"/>
</dbReference>
<proteinExistence type="inferred from homology"/>
<reference evidence="9 10" key="1">
    <citation type="submission" date="2011-08" db="EMBL/GenBank/DDBJ databases">
        <title>The Genome Sequence of Clostridium hathewayi WAL-18680.</title>
        <authorList>
            <consortium name="The Broad Institute Genome Sequencing Platform"/>
            <person name="Earl A."/>
            <person name="Ward D."/>
            <person name="Feldgarden M."/>
            <person name="Gevers D."/>
            <person name="Finegold S.M."/>
            <person name="Summanen P.H."/>
            <person name="Molitoris D.R."/>
            <person name="Song M."/>
            <person name="Daigneault M."/>
            <person name="Allen-Vercoe E."/>
            <person name="Young S.K."/>
            <person name="Zeng Q."/>
            <person name="Gargeya S."/>
            <person name="Fitzgerald M."/>
            <person name="Haas B."/>
            <person name="Abouelleil A."/>
            <person name="Alvarado L."/>
            <person name="Arachchi H.M."/>
            <person name="Berlin A."/>
            <person name="Brown A."/>
            <person name="Chapman S.B."/>
            <person name="Chen Z."/>
            <person name="Dunbar C."/>
            <person name="Freedman E."/>
            <person name="Gearin G."/>
            <person name="Gellesch M."/>
            <person name="Goldberg J."/>
            <person name="Griggs A."/>
            <person name="Gujja S."/>
            <person name="Heiman D."/>
            <person name="Howarth C."/>
            <person name="Larson L."/>
            <person name="Lui A."/>
            <person name="MacDonald P.J.P."/>
            <person name="Montmayeur A."/>
            <person name="Murphy C."/>
            <person name="Neiman D."/>
            <person name="Pearson M."/>
            <person name="Priest M."/>
            <person name="Roberts A."/>
            <person name="Saif S."/>
            <person name="Shea T."/>
            <person name="Shenoy N."/>
            <person name="Sisk P."/>
            <person name="Stolte C."/>
            <person name="Sykes S."/>
            <person name="Wortman J."/>
            <person name="Nusbaum C."/>
            <person name="Birren B."/>
        </authorList>
    </citation>
    <scope>NUCLEOTIDE SEQUENCE [LARGE SCALE GENOMIC DNA]</scope>
    <source>
        <strain evidence="9 10">WAL-18680</strain>
    </source>
</reference>
<dbReference type="PATRIC" id="fig|742737.3.peg.2492"/>
<feature type="transmembrane region" description="Helical" evidence="7">
    <location>
        <begin position="21"/>
        <end position="42"/>
    </location>
</feature>
<dbReference type="Gene3D" id="1.10.3720.10">
    <property type="entry name" value="MetI-like"/>
    <property type="match status" value="1"/>
</dbReference>